<feature type="compositionally biased region" description="Low complexity" evidence="1">
    <location>
        <begin position="34"/>
        <end position="62"/>
    </location>
</feature>
<evidence type="ECO:0000313" key="3">
    <source>
        <dbReference type="EMBL" id="KAL2555944.1"/>
    </source>
</evidence>
<keyword evidence="2" id="KW-0732">Signal</keyword>
<evidence type="ECO:0000313" key="4">
    <source>
        <dbReference type="Proteomes" id="UP001604277"/>
    </source>
</evidence>
<dbReference type="Proteomes" id="UP001604277">
    <property type="component" value="Unassembled WGS sequence"/>
</dbReference>
<reference evidence="4" key="1">
    <citation type="submission" date="2024-07" db="EMBL/GenBank/DDBJ databases">
        <title>Two chromosome-level genome assemblies of Korean endemic species Abeliophyllum distichum and Forsythia ovata (Oleaceae).</title>
        <authorList>
            <person name="Jang H."/>
        </authorList>
    </citation>
    <scope>NUCLEOTIDE SEQUENCE [LARGE SCALE GENOMIC DNA]</scope>
</reference>
<gene>
    <name evidence="3" type="ORF">Fot_00683</name>
</gene>
<feature type="region of interest" description="Disordered" evidence="1">
    <location>
        <begin position="23"/>
        <end position="107"/>
    </location>
</feature>
<dbReference type="AlphaFoldDB" id="A0ABD1X1V6"/>
<dbReference type="EMBL" id="JBFOLJ010000001">
    <property type="protein sequence ID" value="KAL2555944.1"/>
    <property type="molecule type" value="Genomic_DNA"/>
</dbReference>
<sequence>MEPKIFQIILIMLFLISGHSRELNSGGERKTKSPEMSSVSSTPSGSSGSAQGPNWDSSWGWGSSPGAGWGYGSGSGRSSDGSGRGYGFGFGSGTGSGSGAWNAHMGL</sequence>
<feature type="chain" id="PRO_5044795980" evidence="2">
    <location>
        <begin position="21"/>
        <end position="107"/>
    </location>
</feature>
<evidence type="ECO:0000256" key="2">
    <source>
        <dbReference type="SAM" id="SignalP"/>
    </source>
</evidence>
<feature type="signal peptide" evidence="2">
    <location>
        <begin position="1"/>
        <end position="20"/>
    </location>
</feature>
<accession>A0ABD1X1V6</accession>
<feature type="compositionally biased region" description="Gly residues" evidence="1">
    <location>
        <begin position="63"/>
        <end position="75"/>
    </location>
</feature>
<protein>
    <submittedName>
        <fullName evidence="3">Glycine-rich protein DOT1-like</fullName>
    </submittedName>
</protein>
<proteinExistence type="predicted"/>
<comment type="caution">
    <text evidence="3">The sequence shown here is derived from an EMBL/GenBank/DDBJ whole genome shotgun (WGS) entry which is preliminary data.</text>
</comment>
<name>A0ABD1X1V6_9LAMI</name>
<organism evidence="3 4">
    <name type="scientific">Forsythia ovata</name>
    <dbReference type="NCBI Taxonomy" id="205694"/>
    <lineage>
        <taxon>Eukaryota</taxon>
        <taxon>Viridiplantae</taxon>
        <taxon>Streptophyta</taxon>
        <taxon>Embryophyta</taxon>
        <taxon>Tracheophyta</taxon>
        <taxon>Spermatophyta</taxon>
        <taxon>Magnoliopsida</taxon>
        <taxon>eudicotyledons</taxon>
        <taxon>Gunneridae</taxon>
        <taxon>Pentapetalae</taxon>
        <taxon>asterids</taxon>
        <taxon>lamiids</taxon>
        <taxon>Lamiales</taxon>
        <taxon>Oleaceae</taxon>
        <taxon>Forsythieae</taxon>
        <taxon>Forsythia</taxon>
    </lineage>
</organism>
<evidence type="ECO:0000256" key="1">
    <source>
        <dbReference type="SAM" id="MobiDB-lite"/>
    </source>
</evidence>
<feature type="compositionally biased region" description="Basic and acidic residues" evidence="1">
    <location>
        <begin position="23"/>
        <end position="33"/>
    </location>
</feature>
<feature type="compositionally biased region" description="Gly residues" evidence="1">
    <location>
        <begin position="82"/>
        <end position="98"/>
    </location>
</feature>
<keyword evidence="4" id="KW-1185">Reference proteome</keyword>